<dbReference type="VEuPathDB" id="FungiDB:AN3788"/>
<dbReference type="eggNOG" id="ENOG502SFSH">
    <property type="taxonomic scope" value="Eukaryota"/>
</dbReference>
<feature type="compositionally biased region" description="Low complexity" evidence="1">
    <location>
        <begin position="147"/>
        <end position="156"/>
    </location>
</feature>
<dbReference type="OMA" id="LMMDDSP"/>
<feature type="compositionally biased region" description="Basic and acidic residues" evidence="1">
    <location>
        <begin position="22"/>
        <end position="32"/>
    </location>
</feature>
<dbReference type="OrthoDB" id="5336357at2759"/>
<accession>C8V704</accession>
<dbReference type="KEGG" id="ani:ANIA_03788"/>
<evidence type="ECO:0000256" key="1">
    <source>
        <dbReference type="SAM" id="MobiDB-lite"/>
    </source>
</evidence>
<dbReference type="RefSeq" id="XP_661392.1">
    <property type="nucleotide sequence ID" value="XM_656300.1"/>
</dbReference>
<sequence length="180" mass="20586">MSLKRKASFPSIASPQSPQTAIDRRFMDDSPKHLHCRTRKRLRNDRPDDQEVYDKTLRWLFTAQQRVQQVPTPPTEPEQDEDMEQEALPAFDPRQQTLLQFFRRTQPQPYRQPSQQPCPSIPIDQLSGEPGPSRSGNGFLHGRDVGSVSPSSASDSETLTPASQLADRDMDMDINMNWHT</sequence>
<organism evidence="2 3">
    <name type="scientific">Emericella nidulans (strain FGSC A4 / ATCC 38163 / CBS 112.46 / NRRL 194 / M139)</name>
    <name type="common">Aspergillus nidulans</name>
    <dbReference type="NCBI Taxonomy" id="227321"/>
    <lineage>
        <taxon>Eukaryota</taxon>
        <taxon>Fungi</taxon>
        <taxon>Dikarya</taxon>
        <taxon>Ascomycota</taxon>
        <taxon>Pezizomycotina</taxon>
        <taxon>Eurotiomycetes</taxon>
        <taxon>Eurotiomycetidae</taxon>
        <taxon>Eurotiales</taxon>
        <taxon>Aspergillaceae</taxon>
        <taxon>Aspergillus</taxon>
        <taxon>Aspergillus subgen. Nidulantes</taxon>
    </lineage>
</organism>
<gene>
    <name evidence="2" type="ORF">ANIA_03788</name>
</gene>
<dbReference type="AlphaFoldDB" id="Q5B6P2"/>
<feature type="region of interest" description="Disordered" evidence="1">
    <location>
        <begin position="64"/>
        <end position="180"/>
    </location>
</feature>
<reference evidence="3" key="2">
    <citation type="journal article" date="2009" name="Fungal Genet. Biol.">
        <title>The 2008 update of the Aspergillus nidulans genome annotation: a community effort.</title>
        <authorList>
            <person name="Wortman J.R."/>
            <person name="Gilsenan J.M."/>
            <person name="Joardar V."/>
            <person name="Deegan J."/>
            <person name="Clutterbuck J."/>
            <person name="Andersen M.R."/>
            <person name="Archer D."/>
            <person name="Bencina M."/>
            <person name="Braus G."/>
            <person name="Coutinho P."/>
            <person name="von Dohren H."/>
            <person name="Doonan J."/>
            <person name="Driessen A.J."/>
            <person name="Durek P."/>
            <person name="Espeso E."/>
            <person name="Fekete E."/>
            <person name="Flipphi M."/>
            <person name="Estrada C.G."/>
            <person name="Geysens S."/>
            <person name="Goldman G."/>
            <person name="de Groot P.W."/>
            <person name="Hansen K."/>
            <person name="Harris S.D."/>
            <person name="Heinekamp T."/>
            <person name="Helmstaedt K."/>
            <person name="Henrissat B."/>
            <person name="Hofmann G."/>
            <person name="Homan T."/>
            <person name="Horio T."/>
            <person name="Horiuchi H."/>
            <person name="James S."/>
            <person name="Jones M."/>
            <person name="Karaffa L."/>
            <person name="Karanyi Z."/>
            <person name="Kato M."/>
            <person name="Keller N."/>
            <person name="Kelly D.E."/>
            <person name="Kiel J.A."/>
            <person name="Kim J.M."/>
            <person name="van der Klei I.J."/>
            <person name="Klis F.M."/>
            <person name="Kovalchuk A."/>
            <person name="Krasevec N."/>
            <person name="Kubicek C.P."/>
            <person name="Liu B."/>
            <person name="Maccabe A."/>
            <person name="Meyer V."/>
            <person name="Mirabito P."/>
            <person name="Miskei M."/>
            <person name="Mos M."/>
            <person name="Mullins J."/>
            <person name="Nelson D.R."/>
            <person name="Nielsen J."/>
            <person name="Oakley B.R."/>
            <person name="Osmani S.A."/>
            <person name="Pakula T."/>
            <person name="Paszewski A."/>
            <person name="Paulsen I."/>
            <person name="Pilsyk S."/>
            <person name="Pocsi I."/>
            <person name="Punt P.J."/>
            <person name="Ram A.F."/>
            <person name="Ren Q."/>
            <person name="Robellet X."/>
            <person name="Robson G."/>
            <person name="Seiboth B."/>
            <person name="van Solingen P."/>
            <person name="Specht T."/>
            <person name="Sun J."/>
            <person name="Taheri-Talesh N."/>
            <person name="Takeshita N."/>
            <person name="Ussery D."/>
            <person name="vanKuyk P.A."/>
            <person name="Visser H."/>
            <person name="van de Vondervoort P.J."/>
            <person name="de Vries R.P."/>
            <person name="Walton J."/>
            <person name="Xiang X."/>
            <person name="Xiong Y."/>
            <person name="Zeng A.P."/>
            <person name="Brandt B.W."/>
            <person name="Cornell M.J."/>
            <person name="van den Hondel C.A."/>
            <person name="Visser J."/>
            <person name="Oliver S.G."/>
            <person name="Turner G."/>
        </authorList>
    </citation>
    <scope>GENOME REANNOTATION</scope>
    <source>
        <strain evidence="3">FGSC A4 / ATCC 38163 / CBS 112.46 / NRRL 194 / M139</strain>
    </source>
</reference>
<dbReference type="Proteomes" id="UP000000560">
    <property type="component" value="Chromosome II"/>
</dbReference>
<evidence type="ECO:0000313" key="3">
    <source>
        <dbReference type="Proteomes" id="UP000000560"/>
    </source>
</evidence>
<feature type="compositionally biased region" description="Polar residues" evidence="1">
    <location>
        <begin position="11"/>
        <end position="20"/>
    </location>
</feature>
<accession>Q5B6P2</accession>
<evidence type="ECO:0000313" key="2">
    <source>
        <dbReference type="EMBL" id="CBF75382.1"/>
    </source>
</evidence>
<name>Q5B6P2_EMENI</name>
<feature type="region of interest" description="Disordered" evidence="1">
    <location>
        <begin position="1"/>
        <end position="51"/>
    </location>
</feature>
<feature type="compositionally biased region" description="Basic residues" evidence="1">
    <location>
        <begin position="33"/>
        <end position="43"/>
    </location>
</feature>
<keyword evidence="3" id="KW-1185">Reference proteome</keyword>
<feature type="compositionally biased region" description="Polar residues" evidence="1">
    <location>
        <begin position="94"/>
        <end position="105"/>
    </location>
</feature>
<dbReference type="HOGENOM" id="CLU_097209_0_0_1"/>
<dbReference type="STRING" id="227321.Q5B6P2"/>
<feature type="compositionally biased region" description="Low complexity" evidence="1">
    <location>
        <begin position="106"/>
        <end position="125"/>
    </location>
</feature>
<protein>
    <submittedName>
        <fullName evidence="2">Uncharacterized protein</fullName>
    </submittedName>
</protein>
<dbReference type="EMBL" id="BN001302">
    <property type="protein sequence ID" value="CBF75382.1"/>
    <property type="molecule type" value="Genomic_DNA"/>
</dbReference>
<dbReference type="GeneID" id="2873209"/>
<dbReference type="InParanoid" id="Q5B6P2"/>
<reference evidence="3" key="1">
    <citation type="journal article" date="2005" name="Nature">
        <title>Sequencing of Aspergillus nidulans and comparative analysis with A. fumigatus and A. oryzae.</title>
        <authorList>
            <person name="Galagan J.E."/>
            <person name="Calvo S.E."/>
            <person name="Cuomo C."/>
            <person name="Ma L.J."/>
            <person name="Wortman J.R."/>
            <person name="Batzoglou S."/>
            <person name="Lee S.I."/>
            <person name="Basturkmen M."/>
            <person name="Spevak C.C."/>
            <person name="Clutterbuck J."/>
            <person name="Kapitonov V."/>
            <person name="Jurka J."/>
            <person name="Scazzocchio C."/>
            <person name="Farman M."/>
            <person name="Butler J."/>
            <person name="Purcell S."/>
            <person name="Harris S."/>
            <person name="Braus G.H."/>
            <person name="Draht O."/>
            <person name="Busch S."/>
            <person name="D'Enfert C."/>
            <person name="Bouchier C."/>
            <person name="Goldman G.H."/>
            <person name="Bell-Pedersen D."/>
            <person name="Griffiths-Jones S."/>
            <person name="Doonan J.H."/>
            <person name="Yu J."/>
            <person name="Vienken K."/>
            <person name="Pain A."/>
            <person name="Freitag M."/>
            <person name="Selker E.U."/>
            <person name="Archer D.B."/>
            <person name="Penalva M.A."/>
            <person name="Oakley B.R."/>
            <person name="Momany M."/>
            <person name="Tanaka T."/>
            <person name="Kumagai T."/>
            <person name="Asai K."/>
            <person name="Machida M."/>
            <person name="Nierman W.C."/>
            <person name="Denning D.W."/>
            <person name="Caddick M."/>
            <person name="Hynes M."/>
            <person name="Paoletti M."/>
            <person name="Fischer R."/>
            <person name="Miller B."/>
            <person name="Dyer P."/>
            <person name="Sachs M.S."/>
            <person name="Osmani S.A."/>
            <person name="Birren B.W."/>
        </authorList>
    </citation>
    <scope>NUCLEOTIDE SEQUENCE [LARGE SCALE GENOMIC DNA]</scope>
    <source>
        <strain evidence="3">FGSC A4 / ATCC 38163 / CBS 112.46 / NRRL 194 / M139</strain>
    </source>
</reference>
<proteinExistence type="predicted"/>